<dbReference type="PANTHER" id="PTHR36508:SF1">
    <property type="entry name" value="PROTEIN SLYX"/>
    <property type="match status" value="1"/>
</dbReference>
<dbReference type="InterPro" id="IPR007236">
    <property type="entry name" value="SlyX"/>
</dbReference>
<keyword evidence="3" id="KW-1185">Reference proteome</keyword>
<evidence type="ECO:0000256" key="1">
    <source>
        <dbReference type="SAM" id="MobiDB-lite"/>
    </source>
</evidence>
<sequence>MSDDTTPDELARRLEALESRIAYQEHWLDTLDAAVAGQERRLTRLDRLNALMQERLRDQRQALQDQDATAPRPEDERPPHY</sequence>
<dbReference type="RefSeq" id="WP_071946803.1">
    <property type="nucleotide sequence ID" value="NZ_CP018139.1"/>
</dbReference>
<evidence type="ECO:0000313" key="2">
    <source>
        <dbReference type="EMBL" id="APE32551.1"/>
    </source>
</evidence>
<dbReference type="OrthoDB" id="6183310at2"/>
<name>A0A1J0VKL2_9GAMM</name>
<evidence type="ECO:0000313" key="3">
    <source>
        <dbReference type="Proteomes" id="UP000181985"/>
    </source>
</evidence>
<organism evidence="2 3">
    <name type="scientific">Halomonas aestuarii</name>
    <dbReference type="NCBI Taxonomy" id="1897729"/>
    <lineage>
        <taxon>Bacteria</taxon>
        <taxon>Pseudomonadati</taxon>
        <taxon>Pseudomonadota</taxon>
        <taxon>Gammaproteobacteria</taxon>
        <taxon>Oceanospirillales</taxon>
        <taxon>Halomonadaceae</taxon>
        <taxon>Halomonas</taxon>
    </lineage>
</organism>
<dbReference type="Pfam" id="PF04102">
    <property type="entry name" value="SlyX"/>
    <property type="match status" value="1"/>
</dbReference>
<proteinExistence type="predicted"/>
<feature type="region of interest" description="Disordered" evidence="1">
    <location>
        <begin position="58"/>
        <end position="81"/>
    </location>
</feature>
<dbReference type="AlphaFoldDB" id="A0A1J0VKL2"/>
<evidence type="ECO:0008006" key="4">
    <source>
        <dbReference type="Google" id="ProtNLM"/>
    </source>
</evidence>
<feature type="compositionally biased region" description="Basic and acidic residues" evidence="1">
    <location>
        <begin position="72"/>
        <end position="81"/>
    </location>
</feature>
<dbReference type="PANTHER" id="PTHR36508">
    <property type="entry name" value="PROTEIN SLYX"/>
    <property type="match status" value="1"/>
</dbReference>
<accession>A0A1J0VKL2</accession>
<protein>
    <recommendedName>
        <fullName evidence="4">SlyX</fullName>
    </recommendedName>
</protein>
<gene>
    <name evidence="2" type="ORF">BOX17_09895</name>
</gene>
<dbReference type="Gene3D" id="1.20.5.300">
    <property type="match status" value="1"/>
</dbReference>
<dbReference type="Proteomes" id="UP000181985">
    <property type="component" value="Chromosome"/>
</dbReference>
<reference evidence="3" key="1">
    <citation type="submission" date="2016-11" db="EMBL/GenBank/DDBJ databases">
        <title>Halolamina sediminis sp. nov., an extremely halophilic archaeon isolated from solar salt.</title>
        <authorList>
            <person name="Koh H.-W."/>
            <person name="Rani S."/>
            <person name="Park S.-J."/>
        </authorList>
    </citation>
    <scope>NUCLEOTIDE SEQUENCE [LARGE SCALE GENOMIC DNA]</scope>
    <source>
        <strain evidence="3">Hb3</strain>
    </source>
</reference>
<dbReference type="KEGG" id="hsi:BOX17_09895"/>
<dbReference type="EMBL" id="CP018139">
    <property type="protein sequence ID" value="APE32551.1"/>
    <property type="molecule type" value="Genomic_DNA"/>
</dbReference>